<dbReference type="GO" id="GO:0005576">
    <property type="term" value="C:extracellular region"/>
    <property type="evidence" value="ECO:0007669"/>
    <property type="project" value="UniProtKB-SubCell"/>
</dbReference>
<evidence type="ECO:0000256" key="2">
    <source>
        <dbReference type="ARBA" id="ARBA00022525"/>
    </source>
</evidence>
<feature type="domain" description="F5/8 type C" evidence="5">
    <location>
        <begin position="388"/>
        <end position="531"/>
    </location>
</feature>
<evidence type="ECO:0000259" key="6">
    <source>
        <dbReference type="PROSITE" id="PS50825"/>
    </source>
</evidence>
<feature type="domain" description="HYR" evidence="6">
    <location>
        <begin position="886"/>
        <end position="966"/>
    </location>
</feature>
<comment type="subcellular location">
    <subcellularLocation>
        <location evidence="1">Secreted</location>
    </subcellularLocation>
</comment>
<feature type="domain" description="HYR" evidence="6">
    <location>
        <begin position="967"/>
        <end position="1045"/>
    </location>
</feature>
<evidence type="ECO:0000259" key="5">
    <source>
        <dbReference type="PROSITE" id="PS50022"/>
    </source>
</evidence>
<reference evidence="8" key="1">
    <citation type="submission" date="2016-11" db="EMBL/GenBank/DDBJ databases">
        <authorList>
            <person name="Varghese N."/>
            <person name="Submissions S."/>
        </authorList>
    </citation>
    <scope>NUCLEOTIDE SEQUENCE [LARGE SCALE GENOMIC DNA]</scope>
    <source>
        <strain evidence="8">DSM 19978</strain>
    </source>
</reference>
<dbReference type="Pfam" id="PF24517">
    <property type="entry name" value="CBM96"/>
    <property type="match status" value="1"/>
</dbReference>
<dbReference type="Pfam" id="PF02494">
    <property type="entry name" value="HYR"/>
    <property type="match status" value="2"/>
</dbReference>
<dbReference type="SUPFAM" id="SSF49785">
    <property type="entry name" value="Galactose-binding domain-like"/>
    <property type="match status" value="1"/>
</dbReference>
<dbReference type="Pfam" id="PF18962">
    <property type="entry name" value="Por_Secre_tail"/>
    <property type="match status" value="1"/>
</dbReference>
<dbReference type="Proteomes" id="UP000184516">
    <property type="component" value="Unassembled WGS sequence"/>
</dbReference>
<dbReference type="PANTHER" id="PTHR24273:SF32">
    <property type="entry name" value="HYALIN"/>
    <property type="match status" value="1"/>
</dbReference>
<dbReference type="PANTHER" id="PTHR24273">
    <property type="entry name" value="FI04643P-RELATED"/>
    <property type="match status" value="1"/>
</dbReference>
<accession>A0A1M5JX75</accession>
<evidence type="ECO:0000313" key="8">
    <source>
        <dbReference type="Proteomes" id="UP000184516"/>
    </source>
</evidence>
<dbReference type="Pfam" id="PF00754">
    <property type="entry name" value="F5_F8_type_C"/>
    <property type="match status" value="1"/>
</dbReference>
<gene>
    <name evidence="7" type="ORF">SAMN05443549_10498</name>
</gene>
<keyword evidence="8" id="KW-1185">Reference proteome</keyword>
<dbReference type="Gene3D" id="2.60.120.260">
    <property type="entry name" value="Galactose-binding domain-like"/>
    <property type="match status" value="1"/>
</dbReference>
<dbReference type="OrthoDB" id="3965347at2"/>
<keyword evidence="2" id="KW-0964">Secreted</keyword>
<evidence type="ECO:0000256" key="1">
    <source>
        <dbReference type="ARBA" id="ARBA00004613"/>
    </source>
</evidence>
<dbReference type="RefSeq" id="WP_073370391.1">
    <property type="nucleotide sequence ID" value="NZ_FQWB01000004.1"/>
</dbReference>
<evidence type="ECO:0000313" key="7">
    <source>
        <dbReference type="EMBL" id="SHG44839.1"/>
    </source>
</evidence>
<organism evidence="7 8">
    <name type="scientific">Flavobacterium fluvii</name>
    <dbReference type="NCBI Taxonomy" id="468056"/>
    <lineage>
        <taxon>Bacteria</taxon>
        <taxon>Pseudomonadati</taxon>
        <taxon>Bacteroidota</taxon>
        <taxon>Flavobacteriia</taxon>
        <taxon>Flavobacteriales</taxon>
        <taxon>Flavobacteriaceae</taxon>
        <taxon>Flavobacterium</taxon>
    </lineage>
</organism>
<dbReference type="InterPro" id="IPR003410">
    <property type="entry name" value="HYR_dom"/>
</dbReference>
<dbReference type="NCBIfam" id="TIGR04183">
    <property type="entry name" value="Por_Secre_tail"/>
    <property type="match status" value="1"/>
</dbReference>
<dbReference type="PROSITE" id="PS50022">
    <property type="entry name" value="FA58C_3"/>
    <property type="match status" value="1"/>
</dbReference>
<keyword evidence="4" id="KW-0677">Repeat</keyword>
<sequence>MKKQLLSHLWPFLVKAQQAFLSKICNLKFLTPLGFRRMAFLLLLIPCLAKAQYVSDHARNLNLVYFIPNDNPAIPDYERRISEFMLWLQDYYGKEMEKNGYGYKTFGLLKDDAAKRVKITLIQGKLGKESYGYDAGAPNVKSEVDAYYAAHPDERQGEHFLILLPHNPSPTGVPFFGTGKTCYAKDIADIDMSLKGTSGWIKWAGGLAHELGHGLNLPHNRQKESENATLGMALMWAGNSTLGKSATFLTATDCAILNTNQIFNKDTKTYYGAVNSKIKTIHPSYSSTKGAIVVSGKFTTDTPVNSVVFYNDPNSHDANMVYEGTGVNHDYNAITWETKTIAVDSFHVEMPISDLALKDDATPYELKVKLVHANGTIKETIYTYNFVNGIPVLDFGTKEEISKTGWTATTSSQQATSSALLIDGDPATSWHSQWSTPPAATYPHTITIDLGKLETLYGYTIVNTFRRAIKNAEILYSTDGVNFTSLGDFVIPKSTDAKDFEGAPLTFRYFKIIAKSSWDGEQFAQIGEIGFYKEQDIEPTVAITSPANGASIALGTNINITANANDIGGTVSKVEFFNGATKLGEDLTAPYSYNWTNVPSGQYALTAKVTDNSGATSISNEVVITVKALTNLLSAADSYVRDGGSTTANFGTQTALTVKKDAAGFNRITYLKFNLGQYQTDNFDVAKLKLTVQTAGTGSPSADYQLWYCSNDTWTETGLNWNNKPAQTTLLATQKGKAAGNVLEWDIKNQLKAEINGDKILTLAIVSLTQGSAYDLTLNSKEAAGDISLKPQIITDSKPQVALTSPANEAVINQGDPLTLSATATDDRGVSSVKFFIDGIEKATVTQAPYTWISPSLPLGSYVITAKATDASGLVGDAVPVTITVKDLTPPVIDCPENIQVTNDQNQCGANVSFAATATDNLSDASITYSPETGSLFPIGSTIVTATATDAAGNTSTCSFYVTVTDNTAPTIVCPGNIVLTACQATAEWPFPVTNDNCPDVILTQTDGPASGSTFANGTTTTISYEVKDAGGNISNCSFTVTRQSELDLTVTNSNPQLYYGYSLDQSTTIAGIPTGGTAPYTFSITMDRPLKSNIINSSGDEIWLSDTNSVTATLMETAIFTVTVTDANGCSVSKTTTVNAEDARCIVGNNTKIKIYHQTGNSQNPCNEICVAQSAVQAHLDHGDSLSPCTSSTPNSKFAKNEKSTIESASFDVKVYPNPSNNQFTLVVEGASNEKTEVIVYDMLARMVKRIEKNNNQPIVFGQELSPGQYLTVIKQGNDTKVVNLIKL</sequence>
<dbReference type="Gene3D" id="2.60.40.10">
    <property type="entry name" value="Immunoglobulins"/>
    <property type="match status" value="2"/>
</dbReference>
<evidence type="ECO:0000256" key="3">
    <source>
        <dbReference type="ARBA" id="ARBA00022729"/>
    </source>
</evidence>
<dbReference type="InterPro" id="IPR008979">
    <property type="entry name" value="Galactose-bd-like_sf"/>
</dbReference>
<keyword evidence="3" id="KW-0732">Signal</keyword>
<dbReference type="EMBL" id="FQWB01000004">
    <property type="protein sequence ID" value="SHG44839.1"/>
    <property type="molecule type" value="Genomic_DNA"/>
</dbReference>
<dbReference type="InterPro" id="IPR000421">
    <property type="entry name" value="FA58C"/>
</dbReference>
<protein>
    <submittedName>
        <fullName evidence="7">Por secretion system C-terminal sorting domain-containing protein</fullName>
    </submittedName>
</protein>
<dbReference type="InterPro" id="IPR026444">
    <property type="entry name" value="Secre_tail"/>
</dbReference>
<dbReference type="PROSITE" id="PS50825">
    <property type="entry name" value="HYR"/>
    <property type="match status" value="2"/>
</dbReference>
<evidence type="ECO:0000256" key="4">
    <source>
        <dbReference type="ARBA" id="ARBA00022737"/>
    </source>
</evidence>
<dbReference type="Pfam" id="PF17957">
    <property type="entry name" value="Big_7"/>
    <property type="match status" value="2"/>
</dbReference>
<dbReference type="NCBIfam" id="NF033679">
    <property type="entry name" value="DNRLRE_dom"/>
    <property type="match status" value="1"/>
</dbReference>
<dbReference type="InterPro" id="IPR055372">
    <property type="entry name" value="CBM96"/>
</dbReference>
<dbReference type="STRING" id="468056.SAMN05443549_10498"/>
<proteinExistence type="predicted"/>
<name>A0A1M5JX75_9FLAO</name>
<dbReference type="InterPro" id="IPR013783">
    <property type="entry name" value="Ig-like_fold"/>
</dbReference>